<evidence type="ECO:0000313" key="1">
    <source>
        <dbReference type="EMBL" id="ONN27361.1"/>
    </source>
</evidence>
<reference evidence="1 2" key="1">
    <citation type="submission" date="2015-06" db="EMBL/GenBank/DDBJ databases">
        <title>Genome sequencing of Thermotogales isolates from hydrothermal vents.</title>
        <authorList>
            <person name="Haverkamp T.H."/>
            <person name="Kublanov I.V."/>
            <person name="Nesbo C.L."/>
        </authorList>
    </citation>
    <scope>NUCLEOTIDE SEQUENCE [LARGE SCALE GENOMIC DNA]</scope>
    <source>
        <strain evidence="2">ik275mar</strain>
    </source>
</reference>
<protein>
    <recommendedName>
        <fullName evidence="3">DUF4932 domain-containing protein</fullName>
    </recommendedName>
</protein>
<organism evidence="1 2">
    <name type="scientific">Thermosipho affectus</name>
    <dbReference type="NCBI Taxonomy" id="660294"/>
    <lineage>
        <taxon>Bacteria</taxon>
        <taxon>Thermotogati</taxon>
        <taxon>Thermotogota</taxon>
        <taxon>Thermotogae</taxon>
        <taxon>Thermotogales</taxon>
        <taxon>Fervidobacteriaceae</taxon>
        <taxon>Thermosipho</taxon>
    </lineage>
</organism>
<sequence>MKKVVATVEKGVNYIFHVFAASGVNFQNDYTKDYSCFLRKEDLEFLKMNREILSFQNGTASKLVDPLIFFPAYLNLDSEEKLQKYFYLLLKALKRRTKEDFLREYADYVKKRRFWFPEINDEWFKNIEDKAELIEKVGKIYKENFSSYESMVWPDVSRKLEEKAKVVNQELEKLDLIRSWEEVTGIDFKFGEYQIVLVFSIENGPNANSLGYDRNVFYSGSRLDWLLDFISHEVGTHILIDLGLPMIKKFISNDRLQTQAEVKQFQQFYMAYECLPQFYNTMVLAKELTYDLIQFKSDKYLRIYGELYDTGKYSAKEMLEIAMESLV</sequence>
<dbReference type="EMBL" id="LBFC01000016">
    <property type="protein sequence ID" value="ONN27361.1"/>
    <property type="molecule type" value="Genomic_DNA"/>
</dbReference>
<dbReference type="Proteomes" id="UP000242616">
    <property type="component" value="Unassembled WGS sequence"/>
</dbReference>
<dbReference type="RefSeq" id="WP_143608984.1">
    <property type="nucleotide sequence ID" value="NZ_LBFC01000016.1"/>
</dbReference>
<evidence type="ECO:0000313" key="2">
    <source>
        <dbReference type="Proteomes" id="UP000242616"/>
    </source>
</evidence>
<keyword evidence="2" id="KW-1185">Reference proteome</keyword>
<name>A0ABX3IHQ1_9BACT</name>
<comment type="caution">
    <text evidence="1">The sequence shown here is derived from an EMBL/GenBank/DDBJ whole genome shotgun (WGS) entry which is preliminary data.</text>
</comment>
<gene>
    <name evidence="1" type="ORF">XJ44_04010</name>
</gene>
<evidence type="ECO:0008006" key="3">
    <source>
        <dbReference type="Google" id="ProtNLM"/>
    </source>
</evidence>
<accession>A0ABX3IHQ1</accession>
<proteinExistence type="predicted"/>